<gene>
    <name evidence="2" type="ORF">BDQ12DRAFT_687436</name>
</gene>
<reference evidence="2 3" key="1">
    <citation type="journal article" date="2019" name="Nat. Ecol. Evol.">
        <title>Megaphylogeny resolves global patterns of mushroom evolution.</title>
        <authorList>
            <person name="Varga T."/>
            <person name="Krizsan K."/>
            <person name="Foldi C."/>
            <person name="Dima B."/>
            <person name="Sanchez-Garcia M."/>
            <person name="Sanchez-Ramirez S."/>
            <person name="Szollosi G.J."/>
            <person name="Szarkandi J.G."/>
            <person name="Papp V."/>
            <person name="Albert L."/>
            <person name="Andreopoulos W."/>
            <person name="Angelini C."/>
            <person name="Antonin V."/>
            <person name="Barry K.W."/>
            <person name="Bougher N.L."/>
            <person name="Buchanan P."/>
            <person name="Buyck B."/>
            <person name="Bense V."/>
            <person name="Catcheside P."/>
            <person name="Chovatia M."/>
            <person name="Cooper J."/>
            <person name="Damon W."/>
            <person name="Desjardin D."/>
            <person name="Finy P."/>
            <person name="Geml J."/>
            <person name="Haridas S."/>
            <person name="Hughes K."/>
            <person name="Justo A."/>
            <person name="Karasinski D."/>
            <person name="Kautmanova I."/>
            <person name="Kiss B."/>
            <person name="Kocsube S."/>
            <person name="Kotiranta H."/>
            <person name="LaButti K.M."/>
            <person name="Lechner B.E."/>
            <person name="Liimatainen K."/>
            <person name="Lipzen A."/>
            <person name="Lukacs Z."/>
            <person name="Mihaltcheva S."/>
            <person name="Morgado L.N."/>
            <person name="Niskanen T."/>
            <person name="Noordeloos M.E."/>
            <person name="Ohm R.A."/>
            <person name="Ortiz-Santana B."/>
            <person name="Ovrebo C."/>
            <person name="Racz N."/>
            <person name="Riley R."/>
            <person name="Savchenko A."/>
            <person name="Shiryaev A."/>
            <person name="Soop K."/>
            <person name="Spirin V."/>
            <person name="Szebenyi C."/>
            <person name="Tomsovsky M."/>
            <person name="Tulloss R.E."/>
            <person name="Uehling J."/>
            <person name="Grigoriev I.V."/>
            <person name="Vagvolgyi C."/>
            <person name="Papp T."/>
            <person name="Martin F.M."/>
            <person name="Miettinen O."/>
            <person name="Hibbett D.S."/>
            <person name="Nagy L.G."/>
        </authorList>
    </citation>
    <scope>NUCLEOTIDE SEQUENCE [LARGE SCALE GENOMIC DNA]</scope>
    <source>
        <strain evidence="2 3">CBS 166.37</strain>
    </source>
</reference>
<evidence type="ECO:0000256" key="1">
    <source>
        <dbReference type="SAM" id="MobiDB-lite"/>
    </source>
</evidence>
<keyword evidence="3" id="KW-1185">Reference proteome</keyword>
<organism evidence="2 3">
    <name type="scientific">Crucibulum laeve</name>
    <dbReference type="NCBI Taxonomy" id="68775"/>
    <lineage>
        <taxon>Eukaryota</taxon>
        <taxon>Fungi</taxon>
        <taxon>Dikarya</taxon>
        <taxon>Basidiomycota</taxon>
        <taxon>Agaricomycotina</taxon>
        <taxon>Agaricomycetes</taxon>
        <taxon>Agaricomycetidae</taxon>
        <taxon>Agaricales</taxon>
        <taxon>Agaricineae</taxon>
        <taxon>Nidulariaceae</taxon>
        <taxon>Crucibulum</taxon>
    </lineage>
</organism>
<dbReference type="EMBL" id="ML213617">
    <property type="protein sequence ID" value="TFK35949.1"/>
    <property type="molecule type" value="Genomic_DNA"/>
</dbReference>
<dbReference type="AlphaFoldDB" id="A0A5C3LRY2"/>
<sequence length="106" mass="11353">MTVMAKEIPLFIVTVPPLAFELGLPEAVELPSERAVEWVEAGAVELVSETMSVAKGNAVPVKVDVKVDEYPTCQYAKLHPPPPFPSRVHDSTTAASPEFVGTADHA</sequence>
<accession>A0A5C3LRY2</accession>
<dbReference type="Proteomes" id="UP000308652">
    <property type="component" value="Unassembled WGS sequence"/>
</dbReference>
<evidence type="ECO:0000313" key="2">
    <source>
        <dbReference type="EMBL" id="TFK35949.1"/>
    </source>
</evidence>
<feature type="region of interest" description="Disordered" evidence="1">
    <location>
        <begin position="81"/>
        <end position="106"/>
    </location>
</feature>
<proteinExistence type="predicted"/>
<evidence type="ECO:0000313" key="3">
    <source>
        <dbReference type="Proteomes" id="UP000308652"/>
    </source>
</evidence>
<protein>
    <submittedName>
        <fullName evidence="2">Uncharacterized protein</fullName>
    </submittedName>
</protein>
<name>A0A5C3LRY2_9AGAR</name>